<protein>
    <recommendedName>
        <fullName evidence="13">ATP synthase subunit b</fullName>
    </recommendedName>
    <alternativeName>
        <fullName evidence="13">ATP synthase F(0) sector subunit b</fullName>
    </alternativeName>
    <alternativeName>
        <fullName evidence="13">ATPase subunit I</fullName>
    </alternativeName>
    <alternativeName>
        <fullName evidence="13">F-type ATPase subunit b</fullName>
        <shortName evidence="13">F-ATPase subunit b</shortName>
    </alternativeName>
</protein>
<evidence type="ECO:0000256" key="2">
    <source>
        <dbReference type="ARBA" id="ARBA00022448"/>
    </source>
</evidence>
<dbReference type="GO" id="GO:0046933">
    <property type="term" value="F:proton-transporting ATP synthase activity, rotational mechanism"/>
    <property type="evidence" value="ECO:0007669"/>
    <property type="project" value="UniProtKB-UniRule"/>
</dbReference>
<dbReference type="GO" id="GO:0045259">
    <property type="term" value="C:proton-transporting ATP synthase complex"/>
    <property type="evidence" value="ECO:0007669"/>
    <property type="project" value="UniProtKB-KW"/>
</dbReference>
<evidence type="ECO:0000256" key="3">
    <source>
        <dbReference type="ARBA" id="ARBA00022547"/>
    </source>
</evidence>
<evidence type="ECO:0000256" key="4">
    <source>
        <dbReference type="ARBA" id="ARBA00022692"/>
    </source>
</evidence>
<dbReference type="InterPro" id="IPR002146">
    <property type="entry name" value="ATP_synth_b/b'su_bac/chlpt"/>
</dbReference>
<dbReference type="RefSeq" id="WP_243735609.1">
    <property type="nucleotide sequence ID" value="NZ_SNYW01000008.1"/>
</dbReference>
<comment type="caution">
    <text evidence="16">The sequence shown here is derived from an EMBL/GenBank/DDBJ whole genome shotgun (WGS) entry which is preliminary data.</text>
</comment>
<evidence type="ECO:0000256" key="13">
    <source>
        <dbReference type="HAMAP-Rule" id="MF_01398"/>
    </source>
</evidence>
<comment type="function">
    <text evidence="10 13">F(1)F(0) ATP synthase produces ATP from ADP in the presence of a proton or sodium gradient. F-type ATPases consist of two structural domains, F(1) containing the extramembraneous catalytic core and F(0) containing the membrane proton channel, linked together by a central stalk and a peripheral stalk. During catalysis, ATP synthesis in the catalytic domain of F(1) is coupled via a rotary mechanism of the central stalk subunits to proton translocation.</text>
</comment>
<dbReference type="PANTHER" id="PTHR33445">
    <property type="entry name" value="ATP SYNTHASE SUBUNIT B', CHLOROPLASTIC"/>
    <property type="match status" value="1"/>
</dbReference>
<evidence type="ECO:0000256" key="10">
    <source>
        <dbReference type="ARBA" id="ARBA00025198"/>
    </source>
</evidence>
<dbReference type="AlphaFoldDB" id="A0A4R6WXW4"/>
<dbReference type="GO" id="GO:0012505">
    <property type="term" value="C:endomembrane system"/>
    <property type="evidence" value="ECO:0007669"/>
    <property type="project" value="UniProtKB-SubCell"/>
</dbReference>
<comment type="function">
    <text evidence="11">Component of the F(0) channel, it forms part of the peripheral stalk, linking F(1) to F(0). The b'-subunit is a diverged and duplicated form of b found in plants and photosynthetic bacteria.</text>
</comment>
<evidence type="ECO:0000256" key="6">
    <source>
        <dbReference type="ARBA" id="ARBA00022989"/>
    </source>
</evidence>
<evidence type="ECO:0000256" key="14">
    <source>
        <dbReference type="RuleBase" id="RU003848"/>
    </source>
</evidence>
<keyword evidence="17" id="KW-1185">Reference proteome</keyword>
<keyword evidence="13" id="KW-1003">Cell membrane</keyword>
<keyword evidence="7 13" id="KW-0406">Ion transport</keyword>
<comment type="subunit">
    <text evidence="13">F-type ATPases have 2 components, F(1) - the catalytic core - and F(0) - the membrane proton channel. F(1) has five subunits: alpha(3), beta(3), gamma(1), delta(1), epsilon(1). F(0) has three main subunits: a(1), b(2) and c(10-14). The alpha and beta chains form an alternating ring which encloses part of the gamma chain. F(1) is attached to F(0) by a central stalk formed by the gamma and epsilon chains, while a peripheral stalk is formed by the delta and b chains.</text>
</comment>
<keyword evidence="15" id="KW-0175">Coiled coil</keyword>
<evidence type="ECO:0000313" key="16">
    <source>
        <dbReference type="EMBL" id="TDQ82465.1"/>
    </source>
</evidence>
<dbReference type="GO" id="GO:0046961">
    <property type="term" value="F:proton-transporting ATPase activity, rotational mechanism"/>
    <property type="evidence" value="ECO:0007669"/>
    <property type="project" value="TreeGrafter"/>
</dbReference>
<keyword evidence="5 13" id="KW-0375">Hydrogen ion transport</keyword>
<comment type="similarity">
    <text evidence="1 13 14">Belongs to the ATPase B chain family.</text>
</comment>
<evidence type="ECO:0000256" key="1">
    <source>
        <dbReference type="ARBA" id="ARBA00005513"/>
    </source>
</evidence>
<evidence type="ECO:0000256" key="9">
    <source>
        <dbReference type="ARBA" id="ARBA00023310"/>
    </source>
</evidence>
<dbReference type="PANTHER" id="PTHR33445:SF1">
    <property type="entry name" value="ATP SYNTHASE SUBUNIT B"/>
    <property type="match status" value="1"/>
</dbReference>
<dbReference type="Pfam" id="PF00430">
    <property type="entry name" value="ATP-synt_B"/>
    <property type="match status" value="1"/>
</dbReference>
<keyword evidence="4 13" id="KW-0812">Transmembrane</keyword>
<gene>
    <name evidence="13" type="primary">atpF</name>
    <name evidence="16" type="ORF">A8950_2288</name>
</gene>
<evidence type="ECO:0000256" key="15">
    <source>
        <dbReference type="SAM" id="Coils"/>
    </source>
</evidence>
<dbReference type="Proteomes" id="UP000295783">
    <property type="component" value="Unassembled WGS sequence"/>
</dbReference>
<evidence type="ECO:0000256" key="12">
    <source>
        <dbReference type="ARBA" id="ARBA00037847"/>
    </source>
</evidence>
<comment type="subcellular location">
    <subcellularLocation>
        <location evidence="13">Cell membrane</location>
        <topology evidence="13">Single-pass membrane protein</topology>
    </subcellularLocation>
    <subcellularLocation>
        <location evidence="12">Endomembrane system</location>
        <topology evidence="12">Single-pass membrane protein</topology>
    </subcellularLocation>
</comment>
<dbReference type="EMBL" id="SNYW01000008">
    <property type="protein sequence ID" value="TDQ82465.1"/>
    <property type="molecule type" value="Genomic_DNA"/>
</dbReference>
<dbReference type="GO" id="GO:0005886">
    <property type="term" value="C:plasma membrane"/>
    <property type="evidence" value="ECO:0007669"/>
    <property type="project" value="UniProtKB-SubCell"/>
</dbReference>
<accession>A0A4R6WXW4</accession>
<evidence type="ECO:0000256" key="8">
    <source>
        <dbReference type="ARBA" id="ARBA00023136"/>
    </source>
</evidence>
<keyword evidence="3 13" id="KW-0138">CF(0)</keyword>
<feature type="coiled-coil region" evidence="15">
    <location>
        <begin position="44"/>
        <end position="85"/>
    </location>
</feature>
<evidence type="ECO:0000256" key="5">
    <source>
        <dbReference type="ARBA" id="ARBA00022781"/>
    </source>
</evidence>
<organism evidence="16 17">
    <name type="scientific">Dongia mobilis</name>
    <dbReference type="NCBI Taxonomy" id="578943"/>
    <lineage>
        <taxon>Bacteria</taxon>
        <taxon>Pseudomonadati</taxon>
        <taxon>Pseudomonadota</taxon>
        <taxon>Alphaproteobacteria</taxon>
        <taxon>Rhodospirillales</taxon>
        <taxon>Dongiaceae</taxon>
        <taxon>Dongia</taxon>
    </lineage>
</organism>
<keyword evidence="2 13" id="KW-0813">Transport</keyword>
<evidence type="ECO:0000256" key="7">
    <source>
        <dbReference type="ARBA" id="ARBA00023065"/>
    </source>
</evidence>
<dbReference type="InterPro" id="IPR050059">
    <property type="entry name" value="ATP_synthase_B_chain"/>
</dbReference>
<proteinExistence type="inferred from homology"/>
<keyword evidence="6 13" id="KW-1133">Transmembrane helix</keyword>
<evidence type="ECO:0000256" key="11">
    <source>
        <dbReference type="ARBA" id="ARBA00025614"/>
    </source>
</evidence>
<keyword evidence="8 13" id="KW-0472">Membrane</keyword>
<feature type="transmembrane region" description="Helical" evidence="13">
    <location>
        <begin position="15"/>
        <end position="33"/>
    </location>
</feature>
<dbReference type="CDD" id="cd06503">
    <property type="entry name" value="ATP-synt_Fo_b"/>
    <property type="match status" value="1"/>
</dbReference>
<reference evidence="16 17" key="1">
    <citation type="submission" date="2019-03" db="EMBL/GenBank/DDBJ databases">
        <title>Genomic Encyclopedia of Type Strains, Phase III (KMG-III): the genomes of soil and plant-associated and newly described type strains.</title>
        <authorList>
            <person name="Whitman W."/>
        </authorList>
    </citation>
    <scope>NUCLEOTIDE SEQUENCE [LARGE SCALE GENOMIC DNA]</scope>
    <source>
        <strain evidence="16 17">CGMCC 1.7660</strain>
    </source>
</reference>
<name>A0A4R6WXW4_9PROT</name>
<evidence type="ECO:0000313" key="17">
    <source>
        <dbReference type="Proteomes" id="UP000295783"/>
    </source>
</evidence>
<sequence length="168" mass="18588">MEVEHQASMFADPHFWVNVGGLVFLAFAGPKLWKAIAGMLDQRAMKIKADLDEAQKLKDEAQALLNEYQRKQKDALKEAAEIVETAKSVAQRQMRDAALALEASFTRREKLALEKIAQAEAAALAEVRREAVDVAALAARALIVRQLDDARSNALIDAAIKDVDKRLH</sequence>
<dbReference type="HAMAP" id="MF_01398">
    <property type="entry name" value="ATP_synth_b_bprime"/>
    <property type="match status" value="1"/>
</dbReference>
<keyword evidence="9 13" id="KW-0066">ATP synthesis</keyword>